<dbReference type="STRING" id="1230905.A0A1G4KIQ9"/>
<evidence type="ECO:0000256" key="1">
    <source>
        <dbReference type="SAM" id="MobiDB-lite"/>
    </source>
</evidence>
<feature type="region of interest" description="Disordered" evidence="1">
    <location>
        <begin position="471"/>
        <end position="495"/>
    </location>
</feature>
<name>A0A1G4KIQ9_9SACH</name>
<sequence length="495" mass="57524">MIGKLPASGRENSNIGNDEFKRVKIGEPFTRYASGLNQELLERGRLDFFKYRDSVKGQLSQIQFELIQSNALTIDTLMSTTDTLHPKNAETKYLLLKRRFYVDSEGNVRDHKRRDSLLCDPDLIYDLIICSHLKNDHLSWRKLHHYMRHDFANITRAFVQMCTRYCSGCNPQEFVKPFTKFRHNNIYKGLMPLERVQVEILTPFERPIQNKFPQLLFCRDYYSRFIWLLPLKDQSKLTSVLATYLLSLPRMPMFLETVTIDRLVLFETCQEIARLYELFIGLGSCKFSTFQRNGINRLTVLLQNNQDACIKDWNMCLKKAASDNTAYNPRILGIPSDVFHEAIPDYGKEFEYKRETVIDELFAKNVAVFERDRRRCGMLYLESDNFASSMEDEELISTEQHLNDLLGNGKDGISNKSKMNDSYNLALHESKKNSRLREPHQNFQKGVRISKEGEGDREDNLYPSCEISMPSTSYLKDLGNNQKEPPGISDGSQEL</sequence>
<dbReference type="AlphaFoldDB" id="A0A1G4KIQ9"/>
<dbReference type="Proteomes" id="UP000191024">
    <property type="component" value="Chromosome H"/>
</dbReference>
<gene>
    <name evidence="2" type="ORF">LAMI_0H15566G</name>
</gene>
<reference evidence="3" key="1">
    <citation type="submission" date="2016-03" db="EMBL/GenBank/DDBJ databases">
        <authorList>
            <person name="Devillers H."/>
        </authorList>
    </citation>
    <scope>NUCLEOTIDE SEQUENCE [LARGE SCALE GENOMIC DNA]</scope>
</reference>
<organism evidence="2 3">
    <name type="scientific">Lachancea mirantina</name>
    <dbReference type="NCBI Taxonomy" id="1230905"/>
    <lineage>
        <taxon>Eukaryota</taxon>
        <taxon>Fungi</taxon>
        <taxon>Dikarya</taxon>
        <taxon>Ascomycota</taxon>
        <taxon>Saccharomycotina</taxon>
        <taxon>Saccharomycetes</taxon>
        <taxon>Saccharomycetales</taxon>
        <taxon>Saccharomycetaceae</taxon>
        <taxon>Lachancea</taxon>
    </lineage>
</organism>
<evidence type="ECO:0000313" key="3">
    <source>
        <dbReference type="Proteomes" id="UP000191024"/>
    </source>
</evidence>
<protein>
    <submittedName>
        <fullName evidence="2">LAMI_0H15566g1_1</fullName>
    </submittedName>
</protein>
<feature type="compositionally biased region" description="Polar residues" evidence="1">
    <location>
        <begin position="471"/>
        <end position="483"/>
    </location>
</feature>
<dbReference type="OrthoDB" id="3863715at2759"/>
<dbReference type="InterPro" id="IPR012337">
    <property type="entry name" value="RNaseH-like_sf"/>
</dbReference>
<keyword evidence="3" id="KW-1185">Reference proteome</keyword>
<proteinExistence type="predicted"/>
<dbReference type="SUPFAM" id="SSF53098">
    <property type="entry name" value="Ribonuclease H-like"/>
    <property type="match status" value="1"/>
</dbReference>
<accession>A0A1G4KIQ9</accession>
<evidence type="ECO:0000313" key="2">
    <source>
        <dbReference type="EMBL" id="SCV04368.1"/>
    </source>
</evidence>
<dbReference type="EMBL" id="LT598468">
    <property type="protein sequence ID" value="SCV04368.1"/>
    <property type="molecule type" value="Genomic_DNA"/>
</dbReference>